<dbReference type="SMART" id="SM00345">
    <property type="entry name" value="HTH_GNTR"/>
    <property type="match status" value="1"/>
</dbReference>
<dbReference type="PRINTS" id="PR00035">
    <property type="entry name" value="HTHGNTR"/>
</dbReference>
<keyword evidence="3" id="KW-0804">Transcription</keyword>
<sequence>MSLQPTQHPISAPLERKALAVELTDMLREIILEGELSPGEKVPEKALTERFGVSRTPLREAMKVLAAEGLIDLVPNRGAFIASQTEEELSDLFPVLASLEGLAGELAAAAASEAQIAEIRRLTQALRTSHEEADRPTYFAINQAIHAAILEASGNECLRRTHALVAYRIQRARYQANLTQRRWTEAVSEHERIAEALVARDAGGLGQLMKAHMLNKLHSIIAG</sequence>
<dbReference type="Gene3D" id="1.20.120.530">
    <property type="entry name" value="GntR ligand-binding domain-like"/>
    <property type="match status" value="1"/>
</dbReference>
<protein>
    <submittedName>
        <fullName evidence="5">DNA-binding transcriptional regulator, GntR family</fullName>
    </submittedName>
</protein>
<dbReference type="PANTHER" id="PTHR43537">
    <property type="entry name" value="TRANSCRIPTIONAL REGULATOR, GNTR FAMILY"/>
    <property type="match status" value="1"/>
</dbReference>
<dbReference type="InterPro" id="IPR036388">
    <property type="entry name" value="WH-like_DNA-bd_sf"/>
</dbReference>
<evidence type="ECO:0000313" key="6">
    <source>
        <dbReference type="Proteomes" id="UP000198796"/>
    </source>
</evidence>
<evidence type="ECO:0000259" key="4">
    <source>
        <dbReference type="PROSITE" id="PS50949"/>
    </source>
</evidence>
<dbReference type="SUPFAM" id="SSF48008">
    <property type="entry name" value="GntR ligand-binding domain-like"/>
    <property type="match status" value="1"/>
</dbReference>
<name>A0A1I0X7J7_9RHOB</name>
<dbReference type="InterPro" id="IPR011711">
    <property type="entry name" value="GntR_C"/>
</dbReference>
<dbReference type="Pfam" id="PF00392">
    <property type="entry name" value="GntR"/>
    <property type="match status" value="1"/>
</dbReference>
<reference evidence="5 6" key="1">
    <citation type="submission" date="2016-10" db="EMBL/GenBank/DDBJ databases">
        <authorList>
            <person name="de Groot N.N."/>
        </authorList>
    </citation>
    <scope>NUCLEOTIDE SEQUENCE [LARGE SCALE GENOMIC DNA]</scope>
    <source>
        <strain evidence="5 6">DSM 29316</strain>
    </source>
</reference>
<dbReference type="RefSeq" id="WP_092063874.1">
    <property type="nucleotide sequence ID" value="NZ_FOJU01000003.1"/>
</dbReference>
<gene>
    <name evidence="5" type="ORF">SAMN05421688_1967</name>
</gene>
<dbReference type="Pfam" id="PF07729">
    <property type="entry name" value="FCD"/>
    <property type="match status" value="1"/>
</dbReference>
<organism evidence="5 6">
    <name type="scientific">Poseidonocella pacifica</name>
    <dbReference type="NCBI Taxonomy" id="871651"/>
    <lineage>
        <taxon>Bacteria</taxon>
        <taxon>Pseudomonadati</taxon>
        <taxon>Pseudomonadota</taxon>
        <taxon>Alphaproteobacteria</taxon>
        <taxon>Rhodobacterales</taxon>
        <taxon>Roseobacteraceae</taxon>
        <taxon>Poseidonocella</taxon>
    </lineage>
</organism>
<dbReference type="SMART" id="SM00895">
    <property type="entry name" value="FCD"/>
    <property type="match status" value="1"/>
</dbReference>
<evidence type="ECO:0000256" key="3">
    <source>
        <dbReference type="ARBA" id="ARBA00023163"/>
    </source>
</evidence>
<dbReference type="STRING" id="871651.SAMN05421688_1967"/>
<dbReference type="GO" id="GO:0003700">
    <property type="term" value="F:DNA-binding transcription factor activity"/>
    <property type="evidence" value="ECO:0007669"/>
    <property type="project" value="InterPro"/>
</dbReference>
<evidence type="ECO:0000256" key="1">
    <source>
        <dbReference type="ARBA" id="ARBA00023015"/>
    </source>
</evidence>
<keyword evidence="2 5" id="KW-0238">DNA-binding</keyword>
<dbReference type="PANTHER" id="PTHR43537:SF50">
    <property type="entry name" value="TRANSCRIPTIONAL REGULATORY PROTEIN"/>
    <property type="match status" value="1"/>
</dbReference>
<dbReference type="EMBL" id="FOJU01000003">
    <property type="protein sequence ID" value="SFA96985.1"/>
    <property type="molecule type" value="Genomic_DNA"/>
</dbReference>
<dbReference type="GO" id="GO:0003677">
    <property type="term" value="F:DNA binding"/>
    <property type="evidence" value="ECO:0007669"/>
    <property type="project" value="UniProtKB-KW"/>
</dbReference>
<evidence type="ECO:0000313" key="5">
    <source>
        <dbReference type="EMBL" id="SFA96985.1"/>
    </source>
</evidence>
<accession>A0A1I0X7J7</accession>
<dbReference type="InterPro" id="IPR036390">
    <property type="entry name" value="WH_DNA-bd_sf"/>
</dbReference>
<dbReference type="Proteomes" id="UP000198796">
    <property type="component" value="Unassembled WGS sequence"/>
</dbReference>
<keyword evidence="1" id="KW-0805">Transcription regulation</keyword>
<proteinExistence type="predicted"/>
<keyword evidence="6" id="KW-1185">Reference proteome</keyword>
<feature type="domain" description="HTH gntR-type" evidence="4">
    <location>
        <begin position="17"/>
        <end position="84"/>
    </location>
</feature>
<dbReference type="OrthoDB" id="7620579at2"/>
<evidence type="ECO:0000256" key="2">
    <source>
        <dbReference type="ARBA" id="ARBA00023125"/>
    </source>
</evidence>
<dbReference type="CDD" id="cd07377">
    <property type="entry name" value="WHTH_GntR"/>
    <property type="match status" value="1"/>
</dbReference>
<dbReference type="InterPro" id="IPR008920">
    <property type="entry name" value="TF_FadR/GntR_C"/>
</dbReference>
<dbReference type="InterPro" id="IPR000524">
    <property type="entry name" value="Tscrpt_reg_HTH_GntR"/>
</dbReference>
<dbReference type="PROSITE" id="PS50949">
    <property type="entry name" value="HTH_GNTR"/>
    <property type="match status" value="1"/>
</dbReference>
<dbReference type="AlphaFoldDB" id="A0A1I0X7J7"/>
<dbReference type="SUPFAM" id="SSF46785">
    <property type="entry name" value="Winged helix' DNA-binding domain"/>
    <property type="match status" value="1"/>
</dbReference>
<dbReference type="Gene3D" id="1.10.10.10">
    <property type="entry name" value="Winged helix-like DNA-binding domain superfamily/Winged helix DNA-binding domain"/>
    <property type="match status" value="1"/>
</dbReference>